<sequence>MSSEEEQTEPTPTLCDLLEQLPAVLPTPFEPSGLCDLVEIELCWSPAWHMMQLGVHMPTRGLALRLDPHTINQVRDQAQLRVLLQELSNVRSDAATVAAGGSPCHWSSWRAEPVAMAPPVNIPQADLAEPMTSGRPPLFVCPHLTGDVTFGQTAALNSTGLSRPSSASSREIMAALMDLLIEHSEDEAAPPVWPKAPSMQEWSNLLLAKETPASPRLAPRGQVRQITCEVQQDLADDHRFSVEGKDKSWFLQKGGISFHRPSAERFRLDITFHGSLFGDDYAELSRVEQVQSINWLIAIGVVRGDEELTGYKDCKTSGYYFIFHVNYRRTRWRIIACPHDAVVQDIGGEHYCCDPQADGHFEIDAFEGQTLSVELVENELWIAEGGERKAQGVWAKNTKLPQGDYFPAVLTSNCPTIFSAKVL</sequence>
<evidence type="ECO:0000313" key="1">
    <source>
        <dbReference type="EMBL" id="CAK9021165.1"/>
    </source>
</evidence>
<proteinExistence type="predicted"/>
<protein>
    <submittedName>
        <fullName evidence="1">Uncharacterized protein</fullName>
    </submittedName>
</protein>
<reference evidence="1 2" key="1">
    <citation type="submission" date="2024-02" db="EMBL/GenBank/DDBJ databases">
        <authorList>
            <person name="Chen Y."/>
            <person name="Shah S."/>
            <person name="Dougan E. K."/>
            <person name="Thang M."/>
            <person name="Chan C."/>
        </authorList>
    </citation>
    <scope>NUCLEOTIDE SEQUENCE [LARGE SCALE GENOMIC DNA]</scope>
</reference>
<dbReference type="Proteomes" id="UP001642484">
    <property type="component" value="Unassembled WGS sequence"/>
</dbReference>
<comment type="caution">
    <text evidence="1">The sequence shown here is derived from an EMBL/GenBank/DDBJ whole genome shotgun (WGS) entry which is preliminary data.</text>
</comment>
<gene>
    <name evidence="1" type="ORF">CCMP2556_LOCUS14350</name>
</gene>
<keyword evidence="2" id="KW-1185">Reference proteome</keyword>
<dbReference type="EMBL" id="CAXAMN010007335">
    <property type="protein sequence ID" value="CAK9021165.1"/>
    <property type="molecule type" value="Genomic_DNA"/>
</dbReference>
<name>A0ABP0K304_9DINO</name>
<accession>A0ABP0K304</accession>
<organism evidence="1 2">
    <name type="scientific">Durusdinium trenchii</name>
    <dbReference type="NCBI Taxonomy" id="1381693"/>
    <lineage>
        <taxon>Eukaryota</taxon>
        <taxon>Sar</taxon>
        <taxon>Alveolata</taxon>
        <taxon>Dinophyceae</taxon>
        <taxon>Suessiales</taxon>
        <taxon>Symbiodiniaceae</taxon>
        <taxon>Durusdinium</taxon>
    </lineage>
</organism>
<evidence type="ECO:0000313" key="2">
    <source>
        <dbReference type="Proteomes" id="UP001642484"/>
    </source>
</evidence>